<dbReference type="Gene3D" id="2.60.120.10">
    <property type="entry name" value="Jelly Rolls"/>
    <property type="match status" value="1"/>
</dbReference>
<dbReference type="RefSeq" id="WP_122637889.1">
    <property type="nucleotide sequence ID" value="NZ_QWIU01000003.1"/>
</dbReference>
<dbReference type="PROSITE" id="PS51063">
    <property type="entry name" value="HTH_CRP_2"/>
    <property type="match status" value="1"/>
</dbReference>
<dbReference type="PANTHER" id="PTHR24567">
    <property type="entry name" value="CRP FAMILY TRANSCRIPTIONAL REGULATORY PROTEIN"/>
    <property type="match status" value="1"/>
</dbReference>
<dbReference type="InterPro" id="IPR018490">
    <property type="entry name" value="cNMP-bd_dom_sf"/>
</dbReference>
<accession>A0A3M7TC49</accession>
<feature type="domain" description="HTH crp-type" evidence="5">
    <location>
        <begin position="131"/>
        <end position="198"/>
    </location>
</feature>
<dbReference type="GO" id="GO:0003677">
    <property type="term" value="F:DNA binding"/>
    <property type="evidence" value="ECO:0007669"/>
    <property type="project" value="UniProtKB-KW"/>
</dbReference>
<comment type="caution">
    <text evidence="6">The sequence shown here is derived from an EMBL/GenBank/DDBJ whole genome shotgun (WGS) entry which is preliminary data.</text>
</comment>
<dbReference type="InterPro" id="IPR036390">
    <property type="entry name" value="WH_DNA-bd_sf"/>
</dbReference>
<gene>
    <name evidence="6" type="ORF">D1631_18575</name>
</gene>
<dbReference type="PRINTS" id="PR00034">
    <property type="entry name" value="HTHCRP"/>
</dbReference>
<reference evidence="6 7" key="1">
    <citation type="submission" date="2018-08" db="EMBL/GenBank/DDBJ databases">
        <title>Chryseobacterium nematophagum: a novel matrix digesting pathogen of nematodes.</title>
        <authorList>
            <person name="Page A."/>
            <person name="Roberts M."/>
            <person name="Felix M.-A."/>
            <person name="Weir W."/>
        </authorList>
    </citation>
    <scope>NUCLEOTIDE SEQUENCE [LARGE SCALE GENOMIC DNA]</scope>
    <source>
        <strain evidence="6 7">JUb129</strain>
    </source>
</reference>
<name>A0A3M7TC49_9FLAO</name>
<evidence type="ECO:0000313" key="6">
    <source>
        <dbReference type="EMBL" id="RNA60496.1"/>
    </source>
</evidence>
<dbReference type="EMBL" id="QWIU01000003">
    <property type="protein sequence ID" value="RNA60496.1"/>
    <property type="molecule type" value="Genomic_DNA"/>
</dbReference>
<dbReference type="GO" id="GO:0005829">
    <property type="term" value="C:cytosol"/>
    <property type="evidence" value="ECO:0007669"/>
    <property type="project" value="TreeGrafter"/>
</dbReference>
<dbReference type="OrthoDB" id="667966at2"/>
<keyword evidence="2" id="KW-0238">DNA-binding</keyword>
<dbReference type="InterPro" id="IPR000595">
    <property type="entry name" value="cNMP-bd_dom"/>
</dbReference>
<proteinExistence type="predicted"/>
<dbReference type="PANTHER" id="PTHR24567:SF28">
    <property type="entry name" value="LISTERIOLYSIN REGULATORY PROTEIN"/>
    <property type="match status" value="1"/>
</dbReference>
<evidence type="ECO:0000256" key="3">
    <source>
        <dbReference type="ARBA" id="ARBA00023163"/>
    </source>
</evidence>
<dbReference type="CDD" id="cd00038">
    <property type="entry name" value="CAP_ED"/>
    <property type="match status" value="1"/>
</dbReference>
<dbReference type="SUPFAM" id="SSF46785">
    <property type="entry name" value="Winged helix' DNA-binding domain"/>
    <property type="match status" value="1"/>
</dbReference>
<dbReference type="SUPFAM" id="SSF51206">
    <property type="entry name" value="cAMP-binding domain-like"/>
    <property type="match status" value="1"/>
</dbReference>
<evidence type="ECO:0000259" key="5">
    <source>
        <dbReference type="PROSITE" id="PS51063"/>
    </source>
</evidence>
<dbReference type="Pfam" id="PF00027">
    <property type="entry name" value="cNMP_binding"/>
    <property type="match status" value="1"/>
</dbReference>
<keyword evidence="1" id="KW-0805">Transcription regulation</keyword>
<dbReference type="InterPro" id="IPR014710">
    <property type="entry name" value="RmlC-like_jellyroll"/>
</dbReference>
<sequence>MFINQQFFNSIGAETREYGCGEYIFHEEATSFYLFYIIKGKVKLSSFNKEGKEIIFNILFPEQCFGEALLFIDNTYPMQAVTITKCTIMRVCKRHFIKTLELYPPLYFDVCKRLSENIYSHLFMIKNISSWKAAERITGIITYLKSSQEKDSSFSFKVPLTRKQLADFTGLSVETVIRTVKILEKEGRIKIENKKILY</sequence>
<evidence type="ECO:0000256" key="2">
    <source>
        <dbReference type="ARBA" id="ARBA00023125"/>
    </source>
</evidence>
<dbReference type="Proteomes" id="UP000278775">
    <property type="component" value="Unassembled WGS sequence"/>
</dbReference>
<dbReference type="CDD" id="cd00092">
    <property type="entry name" value="HTH_CRP"/>
    <property type="match status" value="1"/>
</dbReference>
<dbReference type="InterPro" id="IPR012318">
    <property type="entry name" value="HTH_CRP"/>
</dbReference>
<protein>
    <submittedName>
        <fullName evidence="6">Crp/Fnr family transcriptional regulator</fullName>
    </submittedName>
</protein>
<dbReference type="PROSITE" id="PS50042">
    <property type="entry name" value="CNMP_BINDING_3"/>
    <property type="match status" value="1"/>
</dbReference>
<feature type="domain" description="Cyclic nucleotide-binding" evidence="4">
    <location>
        <begin position="14"/>
        <end position="100"/>
    </location>
</feature>
<dbReference type="SMART" id="SM00419">
    <property type="entry name" value="HTH_CRP"/>
    <property type="match status" value="1"/>
</dbReference>
<evidence type="ECO:0000313" key="7">
    <source>
        <dbReference type="Proteomes" id="UP000278775"/>
    </source>
</evidence>
<dbReference type="SMART" id="SM00100">
    <property type="entry name" value="cNMP"/>
    <property type="match status" value="1"/>
</dbReference>
<keyword evidence="3" id="KW-0804">Transcription</keyword>
<evidence type="ECO:0000259" key="4">
    <source>
        <dbReference type="PROSITE" id="PS50042"/>
    </source>
</evidence>
<dbReference type="Pfam" id="PF13545">
    <property type="entry name" value="HTH_Crp_2"/>
    <property type="match status" value="1"/>
</dbReference>
<organism evidence="6 7">
    <name type="scientific">Chryseobacterium nematophagum</name>
    <dbReference type="NCBI Taxonomy" id="2305228"/>
    <lineage>
        <taxon>Bacteria</taxon>
        <taxon>Pseudomonadati</taxon>
        <taxon>Bacteroidota</taxon>
        <taxon>Flavobacteriia</taxon>
        <taxon>Flavobacteriales</taxon>
        <taxon>Weeksellaceae</taxon>
        <taxon>Chryseobacterium group</taxon>
        <taxon>Chryseobacterium</taxon>
    </lineage>
</organism>
<dbReference type="GO" id="GO:0003700">
    <property type="term" value="F:DNA-binding transcription factor activity"/>
    <property type="evidence" value="ECO:0007669"/>
    <property type="project" value="TreeGrafter"/>
</dbReference>
<dbReference type="InterPro" id="IPR050397">
    <property type="entry name" value="Env_Response_Regulators"/>
</dbReference>
<evidence type="ECO:0000256" key="1">
    <source>
        <dbReference type="ARBA" id="ARBA00023015"/>
    </source>
</evidence>
<dbReference type="AlphaFoldDB" id="A0A3M7TC49"/>